<protein>
    <submittedName>
        <fullName evidence="1">Uncharacterized protein</fullName>
    </submittedName>
</protein>
<accession>A0A0A9EUR9</accession>
<reference evidence="1" key="1">
    <citation type="submission" date="2014-09" db="EMBL/GenBank/DDBJ databases">
        <authorList>
            <person name="Magalhaes I.L.F."/>
            <person name="Oliveira U."/>
            <person name="Santos F.R."/>
            <person name="Vidigal T.H.D.A."/>
            <person name="Brescovit A.D."/>
            <person name="Santos A.J."/>
        </authorList>
    </citation>
    <scope>NUCLEOTIDE SEQUENCE</scope>
    <source>
        <tissue evidence="1">Shoot tissue taken approximately 20 cm above the soil surface</tissue>
    </source>
</reference>
<proteinExistence type="predicted"/>
<dbReference type="AlphaFoldDB" id="A0A0A9EUR9"/>
<name>A0A0A9EUR9_ARUDO</name>
<dbReference type="EMBL" id="GBRH01198103">
    <property type="protein sequence ID" value="JAD99792.1"/>
    <property type="molecule type" value="Transcribed_RNA"/>
</dbReference>
<organism evidence="1">
    <name type="scientific">Arundo donax</name>
    <name type="common">Giant reed</name>
    <name type="synonym">Donax arundinaceus</name>
    <dbReference type="NCBI Taxonomy" id="35708"/>
    <lineage>
        <taxon>Eukaryota</taxon>
        <taxon>Viridiplantae</taxon>
        <taxon>Streptophyta</taxon>
        <taxon>Embryophyta</taxon>
        <taxon>Tracheophyta</taxon>
        <taxon>Spermatophyta</taxon>
        <taxon>Magnoliopsida</taxon>
        <taxon>Liliopsida</taxon>
        <taxon>Poales</taxon>
        <taxon>Poaceae</taxon>
        <taxon>PACMAD clade</taxon>
        <taxon>Arundinoideae</taxon>
        <taxon>Arundineae</taxon>
        <taxon>Arundo</taxon>
    </lineage>
</organism>
<sequence>MRSLISLQCKHNRKTS</sequence>
<reference evidence="1" key="2">
    <citation type="journal article" date="2015" name="Data Brief">
        <title>Shoot transcriptome of the giant reed, Arundo donax.</title>
        <authorList>
            <person name="Barrero R.A."/>
            <person name="Guerrero F.D."/>
            <person name="Moolhuijzen P."/>
            <person name="Goolsby J.A."/>
            <person name="Tidwell J."/>
            <person name="Bellgard S.E."/>
            <person name="Bellgard M.I."/>
        </authorList>
    </citation>
    <scope>NUCLEOTIDE SEQUENCE</scope>
    <source>
        <tissue evidence="1">Shoot tissue taken approximately 20 cm above the soil surface</tissue>
    </source>
</reference>
<evidence type="ECO:0000313" key="1">
    <source>
        <dbReference type="EMBL" id="JAD99792.1"/>
    </source>
</evidence>